<dbReference type="EMBL" id="CP037421">
    <property type="protein sequence ID" value="QDT27656.1"/>
    <property type="molecule type" value="Genomic_DNA"/>
</dbReference>
<feature type="domain" description="Type I restriction modification DNA specificity" evidence="1">
    <location>
        <begin position="2"/>
        <end position="40"/>
    </location>
</feature>
<sequence length="293" mass="33230">MISRLRIKLPPLPEQKVIAQILGSLDDKIELNRRMNATLEGLAQALFQSWFVDFDPVLDNALVAGNPIPDELTDRAAIRRQALDNGTANREAAQHFPATFQFTEELGWIPEGWEIQKAENIVQRHKVSKKFTKKNVSKEGDVPVFDQGSGLILGYSDAPADINSSKELPNFIFGDHTCITHISLKPFSVGPNVIPLSAEFYDAYWTFYAIKDLQDFQEYRRHWMEFKIKEVLVPSEKLAVQFGDHVREFYKSIELNSETSSTLTKLRDTLLPQLISGELRIPNAAKLVECSLL</sequence>
<dbReference type="Pfam" id="PF01420">
    <property type="entry name" value="Methylase_S"/>
    <property type="match status" value="1"/>
</dbReference>
<dbReference type="Gene3D" id="1.10.287.1120">
    <property type="entry name" value="Bipartite methylase S protein"/>
    <property type="match status" value="1"/>
</dbReference>
<evidence type="ECO:0000313" key="3">
    <source>
        <dbReference type="Proteomes" id="UP000315647"/>
    </source>
</evidence>
<organism evidence="2 3">
    <name type="scientific">Gimesia panareensis</name>
    <dbReference type="NCBI Taxonomy" id="2527978"/>
    <lineage>
        <taxon>Bacteria</taxon>
        <taxon>Pseudomonadati</taxon>
        <taxon>Planctomycetota</taxon>
        <taxon>Planctomycetia</taxon>
        <taxon>Planctomycetales</taxon>
        <taxon>Planctomycetaceae</taxon>
        <taxon>Gimesia</taxon>
    </lineage>
</organism>
<evidence type="ECO:0000259" key="1">
    <source>
        <dbReference type="Pfam" id="PF01420"/>
    </source>
</evidence>
<protein>
    <submittedName>
        <fullName evidence="2">Type I restriction modification DNA specificity domain protein</fullName>
    </submittedName>
</protein>
<dbReference type="PANTHER" id="PTHR30408:SF13">
    <property type="entry name" value="TYPE I RESTRICTION ENZYME HINDI SPECIFICITY SUBUNIT"/>
    <property type="match status" value="1"/>
</dbReference>
<dbReference type="InterPro" id="IPR052021">
    <property type="entry name" value="Type-I_RS_S_subunit"/>
</dbReference>
<dbReference type="InterPro" id="IPR000055">
    <property type="entry name" value="Restrct_endonuc_typeI_TRD"/>
</dbReference>
<keyword evidence="3" id="KW-1185">Reference proteome</keyword>
<evidence type="ECO:0000313" key="2">
    <source>
        <dbReference type="EMBL" id="QDT27656.1"/>
    </source>
</evidence>
<dbReference type="AlphaFoldDB" id="A0A517Q7S0"/>
<proteinExistence type="predicted"/>
<dbReference type="GO" id="GO:0003677">
    <property type="term" value="F:DNA binding"/>
    <property type="evidence" value="ECO:0007669"/>
    <property type="project" value="InterPro"/>
</dbReference>
<dbReference type="REBASE" id="356270">
    <property type="entry name" value="S.PbaEnr10ORF29790P"/>
</dbReference>
<dbReference type="Proteomes" id="UP000315647">
    <property type="component" value="Chromosome"/>
</dbReference>
<dbReference type="SUPFAM" id="SSF116734">
    <property type="entry name" value="DNA methylase specificity domain"/>
    <property type="match status" value="2"/>
</dbReference>
<reference evidence="2 3" key="1">
    <citation type="submission" date="2019-03" db="EMBL/GenBank/DDBJ databases">
        <title>Deep-cultivation of Planctomycetes and their phenomic and genomic characterization uncovers novel biology.</title>
        <authorList>
            <person name="Wiegand S."/>
            <person name="Jogler M."/>
            <person name="Boedeker C."/>
            <person name="Pinto D."/>
            <person name="Vollmers J."/>
            <person name="Rivas-Marin E."/>
            <person name="Kohn T."/>
            <person name="Peeters S.H."/>
            <person name="Heuer A."/>
            <person name="Rast P."/>
            <person name="Oberbeckmann S."/>
            <person name="Bunk B."/>
            <person name="Jeske O."/>
            <person name="Meyerdierks A."/>
            <person name="Storesund J.E."/>
            <person name="Kallscheuer N."/>
            <person name="Luecker S."/>
            <person name="Lage O.M."/>
            <person name="Pohl T."/>
            <person name="Merkel B.J."/>
            <person name="Hornburger P."/>
            <person name="Mueller R.-W."/>
            <person name="Bruemmer F."/>
            <person name="Labrenz M."/>
            <person name="Spormann A.M."/>
            <person name="Op den Camp H."/>
            <person name="Overmann J."/>
            <person name="Amann R."/>
            <person name="Jetten M.S.M."/>
            <person name="Mascher T."/>
            <person name="Medema M.H."/>
            <person name="Devos D.P."/>
            <person name="Kaster A.-K."/>
            <person name="Ovreas L."/>
            <person name="Rohde M."/>
            <person name="Galperin M.Y."/>
            <person name="Jogler C."/>
        </authorList>
    </citation>
    <scope>NUCLEOTIDE SEQUENCE [LARGE SCALE GENOMIC DNA]</scope>
    <source>
        <strain evidence="2 3">Enr10</strain>
    </source>
</reference>
<gene>
    <name evidence="2" type="ORF">Enr10x_29740</name>
</gene>
<accession>A0A517Q7S0</accession>
<name>A0A517Q7S0_9PLAN</name>
<dbReference type="PANTHER" id="PTHR30408">
    <property type="entry name" value="TYPE-1 RESTRICTION ENZYME ECOKI SPECIFICITY PROTEIN"/>
    <property type="match status" value="1"/>
</dbReference>